<dbReference type="SUPFAM" id="SSF63829">
    <property type="entry name" value="Calcium-dependent phosphotriesterase"/>
    <property type="match status" value="1"/>
</dbReference>
<evidence type="ECO:0000313" key="4">
    <source>
        <dbReference type="EMBL" id="QNP44277.1"/>
    </source>
</evidence>
<evidence type="ECO:0000256" key="2">
    <source>
        <dbReference type="SAM" id="SignalP"/>
    </source>
</evidence>
<gene>
    <name evidence="4" type="ORF">H9L15_07465</name>
</gene>
<sequence>MSVTRRRTLLSAAMLLGAVVASGGSAAIPPLIPEGSEPAVIASGFKWSEGPVWIADGGYLLFSDVPNNRIHRWSGGTEAKIFLEPSGGTATTGFREPGSNGLKPGPAGSIIIADQGNRGVALLDLKTHAKRALAQQYGGKKLNSPNDVAVGPDGAIWFTDPPMASKASTIPR</sequence>
<evidence type="ECO:0000259" key="3">
    <source>
        <dbReference type="Pfam" id="PF08450"/>
    </source>
</evidence>
<evidence type="ECO:0000256" key="1">
    <source>
        <dbReference type="ARBA" id="ARBA00022801"/>
    </source>
</evidence>
<organism evidence="4 5">
    <name type="scientific">Sphingomonas daechungensis</name>
    <dbReference type="NCBI Taxonomy" id="1176646"/>
    <lineage>
        <taxon>Bacteria</taxon>
        <taxon>Pseudomonadati</taxon>
        <taxon>Pseudomonadota</taxon>
        <taxon>Alphaproteobacteria</taxon>
        <taxon>Sphingomonadales</taxon>
        <taxon>Sphingomonadaceae</taxon>
        <taxon>Sphingomonas</taxon>
    </lineage>
</organism>
<dbReference type="PANTHER" id="PTHR47572:SF4">
    <property type="entry name" value="LACTONASE DRP35"/>
    <property type="match status" value="1"/>
</dbReference>
<dbReference type="InterPro" id="IPR011042">
    <property type="entry name" value="6-blade_b-propeller_TolB-like"/>
</dbReference>
<dbReference type="Gene3D" id="2.120.10.30">
    <property type="entry name" value="TolB, C-terminal domain"/>
    <property type="match status" value="1"/>
</dbReference>
<accession>A0ABX6T5R2</accession>
<proteinExistence type="predicted"/>
<keyword evidence="2" id="KW-0732">Signal</keyword>
<dbReference type="PANTHER" id="PTHR47572">
    <property type="entry name" value="LIPOPROTEIN-RELATED"/>
    <property type="match status" value="1"/>
</dbReference>
<reference evidence="4 5" key="1">
    <citation type="submission" date="2020-08" db="EMBL/GenBank/DDBJ databases">
        <title>Genome sequence of Sphingomonas daechungensis KACC 18115T.</title>
        <authorList>
            <person name="Hyun D.-W."/>
            <person name="Bae J.-W."/>
        </authorList>
    </citation>
    <scope>NUCLEOTIDE SEQUENCE [LARGE SCALE GENOMIC DNA]</scope>
    <source>
        <strain evidence="4 5">KACC 18115</strain>
    </source>
</reference>
<keyword evidence="1" id="KW-0378">Hydrolase</keyword>
<protein>
    <submittedName>
        <fullName evidence="4">SMP-30/gluconolactonase/LRE family protein</fullName>
    </submittedName>
</protein>
<feature type="signal peptide" evidence="2">
    <location>
        <begin position="1"/>
        <end position="26"/>
    </location>
</feature>
<evidence type="ECO:0000313" key="5">
    <source>
        <dbReference type="Proteomes" id="UP000516134"/>
    </source>
</evidence>
<dbReference type="Proteomes" id="UP000516134">
    <property type="component" value="Chromosome"/>
</dbReference>
<dbReference type="Pfam" id="PF08450">
    <property type="entry name" value="SGL"/>
    <property type="match status" value="1"/>
</dbReference>
<dbReference type="InterPro" id="IPR013658">
    <property type="entry name" value="SGL"/>
</dbReference>
<name>A0ABX6T5R2_9SPHN</name>
<dbReference type="RefSeq" id="WP_187715698.1">
    <property type="nucleotide sequence ID" value="NZ_CP060780.1"/>
</dbReference>
<feature type="chain" id="PRO_5045186846" evidence="2">
    <location>
        <begin position="27"/>
        <end position="172"/>
    </location>
</feature>
<dbReference type="EMBL" id="CP060780">
    <property type="protein sequence ID" value="QNP44277.1"/>
    <property type="molecule type" value="Genomic_DNA"/>
</dbReference>
<feature type="domain" description="SMP-30/Gluconolactonase/LRE-like region" evidence="3">
    <location>
        <begin position="47"/>
        <end position="167"/>
    </location>
</feature>
<keyword evidence="5" id="KW-1185">Reference proteome</keyword>
<dbReference type="InterPro" id="IPR051262">
    <property type="entry name" value="SMP-30/CGR1_Lactonase"/>
</dbReference>